<accession>C6WFT2</accession>
<dbReference type="Proteomes" id="UP000002213">
    <property type="component" value="Chromosome"/>
</dbReference>
<dbReference type="PANTHER" id="PTHR42060">
    <property type="entry name" value="NHL REPEAT-CONTAINING PROTEIN-RELATED"/>
    <property type="match status" value="1"/>
</dbReference>
<reference evidence="2 3" key="1">
    <citation type="journal article" date="2009" name="Stand. Genomic Sci.">
        <title>Complete genome sequence of Actinosynnema mirum type strain (101).</title>
        <authorList>
            <person name="Land M."/>
            <person name="Lapidus A."/>
            <person name="Mayilraj S."/>
            <person name="Chen F."/>
            <person name="Copeland A."/>
            <person name="Del Rio T.G."/>
            <person name="Nolan M."/>
            <person name="Lucas S."/>
            <person name="Tice H."/>
            <person name="Cheng J.F."/>
            <person name="Chertkov O."/>
            <person name="Bruce D."/>
            <person name="Goodwin L."/>
            <person name="Pitluck S."/>
            <person name="Rohde M."/>
            <person name="Goker M."/>
            <person name="Pati A."/>
            <person name="Ivanova N."/>
            <person name="Mavromatis K."/>
            <person name="Chen A."/>
            <person name="Palaniappan K."/>
            <person name="Hauser L."/>
            <person name="Chang Y.J."/>
            <person name="Jeffries C.C."/>
            <person name="Brettin T."/>
            <person name="Detter J.C."/>
            <person name="Han C."/>
            <person name="Chain P."/>
            <person name="Tindall B.J."/>
            <person name="Bristow J."/>
            <person name="Eisen J.A."/>
            <person name="Markowitz V."/>
            <person name="Hugenholtz P."/>
            <person name="Kyrpides N.C."/>
            <person name="Klenk H.P."/>
        </authorList>
    </citation>
    <scope>NUCLEOTIDE SEQUENCE [LARGE SCALE GENOMIC DNA]</scope>
    <source>
        <strain evidence="3">ATCC 29888 / DSM 43827 / JCM 3225 / NBRC 14064 / NCIMB 13271 / NRRL B-12336 / IMRU 3971 / 101</strain>
    </source>
</reference>
<feature type="compositionally biased region" description="Low complexity" evidence="1">
    <location>
        <begin position="290"/>
        <end position="299"/>
    </location>
</feature>
<dbReference type="KEGG" id="ami:Amir_4004"/>
<sequence length="305" mass="31666">MSALVVGVCLGDDRMEVAAMTALLPNFDTAVVAEWPPGTFVENLAPGGRGRWLVTLPSHRRVDVVQPDGAHRPLVELPHPATGIAPVPGGALVLTGPLGEAGWRLLRVGTEAGVREVCELPDLRFGNGMAWAGNELLVADSALGAVFAVDPESGRARVWLHHELLARQDPRSPFPGVNGVSAHAGQVHLTSTDRGLLLRCPVDAANPAAEVEVVATGVCGDDLAATDDGALWIATHTGDSVVRRLPGGELEEVAGVRQGAAGATAVAVDPEAPEVLYATTNGGMTRSRGRAPGPGRLLRISPRAR</sequence>
<evidence type="ECO:0000313" key="2">
    <source>
        <dbReference type="EMBL" id="ACU37868.1"/>
    </source>
</evidence>
<dbReference type="STRING" id="446462.Amir_4004"/>
<evidence type="ECO:0000313" key="3">
    <source>
        <dbReference type="Proteomes" id="UP000002213"/>
    </source>
</evidence>
<feature type="region of interest" description="Disordered" evidence="1">
    <location>
        <begin position="281"/>
        <end position="305"/>
    </location>
</feature>
<dbReference type="eggNOG" id="COG3386">
    <property type="taxonomic scope" value="Bacteria"/>
</dbReference>
<dbReference type="InterPro" id="IPR011042">
    <property type="entry name" value="6-blade_b-propeller_TolB-like"/>
</dbReference>
<evidence type="ECO:0000256" key="1">
    <source>
        <dbReference type="SAM" id="MobiDB-lite"/>
    </source>
</evidence>
<dbReference type="AlphaFoldDB" id="C6WFT2"/>
<name>C6WFT2_ACTMD</name>
<evidence type="ECO:0008006" key="4">
    <source>
        <dbReference type="Google" id="ProtNLM"/>
    </source>
</evidence>
<dbReference type="EMBL" id="CP001630">
    <property type="protein sequence ID" value="ACU37868.1"/>
    <property type="molecule type" value="Genomic_DNA"/>
</dbReference>
<dbReference type="PANTHER" id="PTHR42060:SF1">
    <property type="entry name" value="NHL REPEAT-CONTAINING PROTEIN"/>
    <property type="match status" value="1"/>
</dbReference>
<dbReference type="Gene3D" id="2.120.10.30">
    <property type="entry name" value="TolB, C-terminal domain"/>
    <property type="match status" value="1"/>
</dbReference>
<protein>
    <recommendedName>
        <fullName evidence="4">SMP-30/Gluconolactonase/LRE-like region domain-containing protein</fullName>
    </recommendedName>
</protein>
<dbReference type="InterPro" id="IPR052998">
    <property type="entry name" value="Hetero-Diels-Alderase-like"/>
</dbReference>
<organism evidence="2 3">
    <name type="scientific">Actinosynnema mirum (strain ATCC 29888 / DSM 43827 / JCM 3225 / NBRC 14064 / NCIMB 13271 / NRRL B-12336 / IMRU 3971 / 101)</name>
    <dbReference type="NCBI Taxonomy" id="446462"/>
    <lineage>
        <taxon>Bacteria</taxon>
        <taxon>Bacillati</taxon>
        <taxon>Actinomycetota</taxon>
        <taxon>Actinomycetes</taxon>
        <taxon>Pseudonocardiales</taxon>
        <taxon>Pseudonocardiaceae</taxon>
        <taxon>Actinosynnema</taxon>
    </lineage>
</organism>
<dbReference type="HOGENOM" id="CLU_910993_0_0_11"/>
<keyword evidence="3" id="KW-1185">Reference proteome</keyword>
<proteinExistence type="predicted"/>
<dbReference type="SUPFAM" id="SSF63829">
    <property type="entry name" value="Calcium-dependent phosphotriesterase"/>
    <property type="match status" value="1"/>
</dbReference>
<gene>
    <name evidence="2" type="ordered locus">Amir_4004</name>
</gene>